<dbReference type="Pfam" id="PF04464">
    <property type="entry name" value="Glyphos_transf"/>
    <property type="match status" value="1"/>
</dbReference>
<dbReference type="GO" id="GO:0047355">
    <property type="term" value="F:CDP-glycerol glycerophosphotransferase activity"/>
    <property type="evidence" value="ECO:0007669"/>
    <property type="project" value="InterPro"/>
</dbReference>
<evidence type="ECO:0000256" key="1">
    <source>
        <dbReference type="ARBA" id="ARBA00004202"/>
    </source>
</evidence>
<dbReference type="InterPro" id="IPR043149">
    <property type="entry name" value="TagF_N"/>
</dbReference>
<comment type="subcellular location">
    <subcellularLocation>
        <location evidence="1">Cell membrane</location>
        <topology evidence="1">Peripheral membrane protein</topology>
    </subcellularLocation>
</comment>
<dbReference type="Gene3D" id="3.90.550.10">
    <property type="entry name" value="Spore Coat Polysaccharide Biosynthesis Protein SpsA, Chain A"/>
    <property type="match status" value="1"/>
</dbReference>
<evidence type="ECO:0000256" key="5">
    <source>
        <dbReference type="ARBA" id="ARBA00022944"/>
    </source>
</evidence>
<evidence type="ECO:0000313" key="9">
    <source>
        <dbReference type="EMBL" id="QWQ35253.1"/>
    </source>
</evidence>
<keyword evidence="10" id="KW-1185">Reference proteome</keyword>
<dbReference type="Pfam" id="PF00535">
    <property type="entry name" value="Glycos_transf_2"/>
    <property type="match status" value="1"/>
</dbReference>
<dbReference type="InterPro" id="IPR001173">
    <property type="entry name" value="Glyco_trans_2-like"/>
</dbReference>
<dbReference type="KEGG" id="asun:KG104_12185"/>
<accession>A0A975PDA6</accession>
<dbReference type="PANTHER" id="PTHR22916:SF3">
    <property type="entry name" value="UDP-GLCNAC:BETAGAL BETA-1,3-N-ACETYLGLUCOSAMINYLTRANSFERASE-LIKE PROTEIN 1"/>
    <property type="match status" value="1"/>
</dbReference>
<dbReference type="GO" id="GO:0019350">
    <property type="term" value="P:teichoic acid biosynthetic process"/>
    <property type="evidence" value="ECO:0007669"/>
    <property type="project" value="UniProtKB-KW"/>
</dbReference>
<proteinExistence type="inferred from homology"/>
<dbReference type="Gene3D" id="3.40.50.12580">
    <property type="match status" value="1"/>
</dbReference>
<dbReference type="Gene3D" id="3.40.50.11820">
    <property type="match status" value="1"/>
</dbReference>
<comment type="similarity">
    <text evidence="2">Belongs to the CDP-glycerol glycerophosphotransferase family.</text>
</comment>
<name>A0A975PDA6_9MICC</name>
<dbReference type="EMBL" id="CP076456">
    <property type="protein sequence ID" value="QWQ35253.1"/>
    <property type="molecule type" value="Genomic_DNA"/>
</dbReference>
<dbReference type="GO" id="GO:0005886">
    <property type="term" value="C:plasma membrane"/>
    <property type="evidence" value="ECO:0007669"/>
    <property type="project" value="UniProtKB-SubCell"/>
</dbReference>
<dbReference type="AlphaFoldDB" id="A0A975PDA6"/>
<feature type="region of interest" description="Disordered" evidence="7">
    <location>
        <begin position="907"/>
        <end position="928"/>
    </location>
</feature>
<keyword evidence="6" id="KW-0472">Membrane</keyword>
<sequence>MTEGQFSLVVALYNVAEYVPVFLKSLEVQTYSVDDLDIVVINDGSTDESAALVSRWAEGRANVRLVDKTNGGPGSARNAGLDLVRNTWVTFCDPDDAFHPQYFQRLSEFISRDTQQSAQMLTGRLVQFNDASLKTSQGHLLNRKFRLGDQLVDLNLNPEYIHMHGPTTFLRREVLEAHGLRFDERIRPKFEDAHLIGRYLAVVDRPVVGLVASASYYYRRQRSSGASLVQGTWGDPRAYSDLPEHGWLGMLEAVRQCAGHVPRWAQYMVLYDLVWFYIDDKRMHSDTGSATPDQQATMHRLLERIVALIDLEAISSFSVVSQGWLFHNILRTYYKGIRDSDPLVVEGATDPEQQVTTYNYLYQGNLPQEEYVVDGVSRPPVAAKVLEHRVLGKVLIRERILVLPAGESTEIVLDGVKAVPTTDRRVPLQPGRKPEPAPYLQLAAGREESRLTKTVGGSRVSRRVARARAGLTVRQVLSGQSRSRTAALAINRVLRRQLKSVAAKKRAAADQALIRRASTEPRRARYQDAWLLMDRIDRADDNAEHLYRYLMKHRPDINAFFVIEQDCADWHRLQGEGFKLVPYGSDESVLLVLNAAYKLSSHANWNVEYPVSRKRFGSGNAKFVYLQHGVIKDDMSRWINGKDIAAMVTTTHGEHESIAGNNSVYRLTNHQAKLVGLPRYDALRTAALASPVEERRQVLIAPTWRQYVKKVIEVCATPAEAARAFEATDFGGTWMALLRSAELKELSVNQGVDVVFMPHPEFEFVVPYLDLPEFVRPARYRDVSVQAELTKAHTLITDHSSIAFDAAYAGSNLIYVQFDGDEIFRGKHVYRKGYFDYAQHGFGPVTDNVDSAIQELERIVRGGLAREEKYEERVRETFPFWDSRSCERITVVVENLGRPWDRQRSLVGLPHVTDNHSEERRGGSKGGK</sequence>
<dbReference type="InterPro" id="IPR007554">
    <property type="entry name" value="Glycerophosphate_synth"/>
</dbReference>
<reference evidence="9" key="1">
    <citation type="submission" date="2021-06" db="EMBL/GenBank/DDBJ databases">
        <title>Novel species in genus Arthrobacter.</title>
        <authorList>
            <person name="Zhang G."/>
        </authorList>
    </citation>
    <scope>NUCLEOTIDE SEQUENCE</scope>
    <source>
        <strain evidence="9">Zg-ZUI122</strain>
    </source>
</reference>
<keyword evidence="4" id="KW-0808">Transferase</keyword>
<protein>
    <submittedName>
        <fullName evidence="9">Bifunctional glycosyltransferase family 2 protein/CDP-glycerol:glycerophosphate glycerophosphotransferase</fullName>
    </submittedName>
</protein>
<feature type="domain" description="Glycosyltransferase 2-like" evidence="8">
    <location>
        <begin position="7"/>
        <end position="178"/>
    </location>
</feature>
<dbReference type="InterPro" id="IPR043148">
    <property type="entry name" value="TagF_C"/>
</dbReference>
<evidence type="ECO:0000313" key="10">
    <source>
        <dbReference type="Proteomes" id="UP000680588"/>
    </source>
</evidence>
<evidence type="ECO:0000256" key="3">
    <source>
        <dbReference type="ARBA" id="ARBA00022475"/>
    </source>
</evidence>
<dbReference type="GO" id="GO:0016758">
    <property type="term" value="F:hexosyltransferase activity"/>
    <property type="evidence" value="ECO:0007669"/>
    <property type="project" value="UniProtKB-ARBA"/>
</dbReference>
<evidence type="ECO:0000259" key="8">
    <source>
        <dbReference type="Pfam" id="PF00535"/>
    </source>
</evidence>
<dbReference type="SUPFAM" id="SSF53448">
    <property type="entry name" value="Nucleotide-diphospho-sugar transferases"/>
    <property type="match status" value="1"/>
</dbReference>
<evidence type="ECO:0000256" key="2">
    <source>
        <dbReference type="ARBA" id="ARBA00010488"/>
    </source>
</evidence>
<keyword evidence="5" id="KW-0777">Teichoic acid biosynthesis</keyword>
<dbReference type="InterPro" id="IPR029044">
    <property type="entry name" value="Nucleotide-diphossugar_trans"/>
</dbReference>
<evidence type="ECO:0000256" key="4">
    <source>
        <dbReference type="ARBA" id="ARBA00022679"/>
    </source>
</evidence>
<evidence type="ECO:0000256" key="7">
    <source>
        <dbReference type="SAM" id="MobiDB-lite"/>
    </source>
</evidence>
<organism evidence="9 10">
    <name type="scientific">Arthrobacter sunyaminii</name>
    <dbReference type="NCBI Taxonomy" id="2816859"/>
    <lineage>
        <taxon>Bacteria</taxon>
        <taxon>Bacillati</taxon>
        <taxon>Actinomycetota</taxon>
        <taxon>Actinomycetes</taxon>
        <taxon>Micrococcales</taxon>
        <taxon>Micrococcaceae</taxon>
        <taxon>Arthrobacter</taxon>
    </lineage>
</organism>
<keyword evidence="3" id="KW-1003">Cell membrane</keyword>
<evidence type="ECO:0000256" key="6">
    <source>
        <dbReference type="ARBA" id="ARBA00023136"/>
    </source>
</evidence>
<gene>
    <name evidence="9" type="ORF">KG104_12185</name>
</gene>
<dbReference type="PANTHER" id="PTHR22916">
    <property type="entry name" value="GLYCOSYLTRANSFERASE"/>
    <property type="match status" value="1"/>
</dbReference>
<dbReference type="CDD" id="cd00761">
    <property type="entry name" value="Glyco_tranf_GTA_type"/>
    <property type="match status" value="1"/>
</dbReference>
<dbReference type="RefSeq" id="WP_207347155.1">
    <property type="nucleotide sequence ID" value="NZ_CP076456.1"/>
</dbReference>
<feature type="compositionally biased region" description="Basic and acidic residues" evidence="7">
    <location>
        <begin position="913"/>
        <end position="922"/>
    </location>
</feature>
<dbReference type="Proteomes" id="UP000680588">
    <property type="component" value="Chromosome"/>
</dbReference>